<evidence type="ECO:0000313" key="1">
    <source>
        <dbReference type="EMBL" id="STZ76318.1"/>
    </source>
</evidence>
<proteinExistence type="predicted"/>
<organism evidence="1 2">
    <name type="scientific">Bergeriella denitrificans</name>
    <name type="common">Neisseria denitrificans</name>
    <dbReference type="NCBI Taxonomy" id="494"/>
    <lineage>
        <taxon>Bacteria</taxon>
        <taxon>Pseudomonadati</taxon>
        <taxon>Pseudomonadota</taxon>
        <taxon>Betaproteobacteria</taxon>
        <taxon>Neisseriales</taxon>
        <taxon>Neisseriaceae</taxon>
        <taxon>Bergeriella</taxon>
    </lineage>
</organism>
<dbReference type="Pfam" id="PF06252">
    <property type="entry name" value="GemA"/>
    <property type="match status" value="1"/>
</dbReference>
<accession>A0A378UG04</accession>
<reference evidence="1 2" key="1">
    <citation type="submission" date="2018-06" db="EMBL/GenBank/DDBJ databases">
        <authorList>
            <consortium name="Pathogen Informatics"/>
            <person name="Doyle S."/>
        </authorList>
    </citation>
    <scope>NUCLEOTIDE SEQUENCE [LARGE SCALE GENOMIC DNA]</scope>
    <source>
        <strain evidence="1 2">NCTC10295</strain>
    </source>
</reference>
<dbReference type="AlphaFoldDB" id="A0A378UG04"/>
<evidence type="ECO:0000313" key="2">
    <source>
        <dbReference type="Proteomes" id="UP000254651"/>
    </source>
</evidence>
<gene>
    <name evidence="1" type="ORF">NCTC10295_01079</name>
</gene>
<protein>
    <submittedName>
        <fullName evidence="1">Phage protein</fullName>
    </submittedName>
</protein>
<dbReference type="Proteomes" id="UP000254651">
    <property type="component" value="Unassembled WGS sequence"/>
</dbReference>
<dbReference type="InterPro" id="IPR009363">
    <property type="entry name" value="Phage_Mu_Gp16"/>
</dbReference>
<keyword evidence="2" id="KW-1185">Reference proteome</keyword>
<name>A0A378UG04_BERDE</name>
<sequence length="141" mass="15804">MPYTHASRRALVAKVKIAQKELAMDDDVYRAVLRRVTGKDSCAKMDVAELEKVCAEMAHLGFAAKSKPDIGRRPQRRSAADPMMRKIEALILDNGWSWNYAHGTAKRMFGVDRVEWLCGAHMHKLVAALQIAANRKKGKEA</sequence>
<dbReference type="EMBL" id="UGQS01000002">
    <property type="protein sequence ID" value="STZ76318.1"/>
    <property type="molecule type" value="Genomic_DNA"/>
</dbReference>